<dbReference type="Proteomes" id="UP000317893">
    <property type="component" value="Unassembled WGS sequence"/>
</dbReference>
<evidence type="ECO:0000313" key="1">
    <source>
        <dbReference type="EMBL" id="TQJ08708.1"/>
    </source>
</evidence>
<gene>
    <name evidence="1" type="ORF">FB458_1800</name>
</gene>
<keyword evidence="2" id="KW-1185">Reference proteome</keyword>
<dbReference type="AlphaFoldDB" id="A0A542E050"/>
<organism evidence="1 2">
    <name type="scientific">Lapillicoccus jejuensis</name>
    <dbReference type="NCBI Taxonomy" id="402171"/>
    <lineage>
        <taxon>Bacteria</taxon>
        <taxon>Bacillati</taxon>
        <taxon>Actinomycetota</taxon>
        <taxon>Actinomycetes</taxon>
        <taxon>Micrococcales</taxon>
        <taxon>Intrasporangiaceae</taxon>
        <taxon>Lapillicoccus</taxon>
    </lineage>
</organism>
<proteinExistence type="predicted"/>
<dbReference type="EMBL" id="VFMN01000001">
    <property type="protein sequence ID" value="TQJ08708.1"/>
    <property type="molecule type" value="Genomic_DNA"/>
</dbReference>
<reference evidence="1 2" key="1">
    <citation type="submission" date="2019-06" db="EMBL/GenBank/DDBJ databases">
        <title>Sequencing the genomes of 1000 actinobacteria strains.</title>
        <authorList>
            <person name="Klenk H.-P."/>
        </authorList>
    </citation>
    <scope>NUCLEOTIDE SEQUENCE [LARGE SCALE GENOMIC DNA]</scope>
    <source>
        <strain evidence="1 2">DSM 18607</strain>
    </source>
</reference>
<sequence>MTSAAHLLGRAACGAAARLLPAEVRERYLDEWRADLAWAPQHEVLPYAVGVLARVLALRAALREDDAPGLPVLCRLHLHREIEVHDNPEDPQVVSRECCRCGRVRDAWFEPAGGPGDDLAWGLSQTIH</sequence>
<dbReference type="OrthoDB" id="4843519at2"/>
<name>A0A542E050_9MICO</name>
<protein>
    <submittedName>
        <fullName evidence="1">Uncharacterized protein</fullName>
    </submittedName>
</protein>
<comment type="caution">
    <text evidence="1">The sequence shown here is derived from an EMBL/GenBank/DDBJ whole genome shotgun (WGS) entry which is preliminary data.</text>
</comment>
<evidence type="ECO:0000313" key="2">
    <source>
        <dbReference type="Proteomes" id="UP000317893"/>
    </source>
</evidence>
<dbReference type="RefSeq" id="WP_141848191.1">
    <property type="nucleotide sequence ID" value="NZ_BAAAPR010000004.1"/>
</dbReference>
<accession>A0A542E050</accession>